<dbReference type="InterPro" id="IPR002656">
    <property type="entry name" value="Acyl_transf_3_dom"/>
</dbReference>
<evidence type="ECO:0000256" key="5">
    <source>
        <dbReference type="ARBA" id="ARBA00022989"/>
    </source>
</evidence>
<dbReference type="RefSeq" id="WP_377199826.1">
    <property type="nucleotide sequence ID" value="NZ_JBHUHF010000001.1"/>
</dbReference>
<dbReference type="GO" id="GO:0016746">
    <property type="term" value="F:acyltransferase activity"/>
    <property type="evidence" value="ECO:0007669"/>
    <property type="project" value="UniProtKB-KW"/>
</dbReference>
<name>A0ABW4VEA4_9MICO</name>
<feature type="transmembrane region" description="Helical" evidence="7">
    <location>
        <begin position="111"/>
        <end position="132"/>
    </location>
</feature>
<keyword evidence="4 7" id="KW-0812">Transmembrane</keyword>
<feature type="transmembrane region" description="Helical" evidence="7">
    <location>
        <begin position="224"/>
        <end position="245"/>
    </location>
</feature>
<evidence type="ECO:0000256" key="1">
    <source>
        <dbReference type="ARBA" id="ARBA00004651"/>
    </source>
</evidence>
<keyword evidence="3" id="KW-1003">Cell membrane</keyword>
<dbReference type="EMBL" id="JBHUHF010000001">
    <property type="protein sequence ID" value="MFD2028123.1"/>
    <property type="molecule type" value="Genomic_DNA"/>
</dbReference>
<protein>
    <submittedName>
        <fullName evidence="9">Acyltransferase family protein</fullName>
    </submittedName>
</protein>
<evidence type="ECO:0000313" key="9">
    <source>
        <dbReference type="EMBL" id="MFD2028123.1"/>
    </source>
</evidence>
<feature type="transmembrane region" description="Helical" evidence="7">
    <location>
        <begin position="12"/>
        <end position="28"/>
    </location>
</feature>
<dbReference type="Proteomes" id="UP001597338">
    <property type="component" value="Unassembled WGS sequence"/>
</dbReference>
<feature type="transmembrane region" description="Helical" evidence="7">
    <location>
        <begin position="292"/>
        <end position="313"/>
    </location>
</feature>
<evidence type="ECO:0000256" key="2">
    <source>
        <dbReference type="ARBA" id="ARBA00007400"/>
    </source>
</evidence>
<feature type="transmembrane region" description="Helical" evidence="7">
    <location>
        <begin position="139"/>
        <end position="156"/>
    </location>
</feature>
<feature type="transmembrane region" description="Helical" evidence="7">
    <location>
        <begin position="252"/>
        <end position="272"/>
    </location>
</feature>
<feature type="transmembrane region" description="Helical" evidence="7">
    <location>
        <begin position="200"/>
        <end position="218"/>
    </location>
</feature>
<evidence type="ECO:0000259" key="8">
    <source>
        <dbReference type="Pfam" id="PF01757"/>
    </source>
</evidence>
<keyword evidence="10" id="KW-1185">Reference proteome</keyword>
<keyword evidence="6 7" id="KW-0472">Membrane</keyword>
<evidence type="ECO:0000256" key="3">
    <source>
        <dbReference type="ARBA" id="ARBA00022475"/>
    </source>
</evidence>
<feature type="transmembrane region" description="Helical" evidence="7">
    <location>
        <begin position="73"/>
        <end position="91"/>
    </location>
</feature>
<feature type="transmembrane region" description="Helical" evidence="7">
    <location>
        <begin position="176"/>
        <end position="193"/>
    </location>
</feature>
<sequence length="346" mass="37949">MNGTRHDPGPDQLKGLLLVLVIFGHTFWQDVGDSWTKWMIYGFHMPMFLFLSGYMISMARFGTRPWGDLLRHYWKRMLAAWLVVSVLWLALEEPNAFTGVQSFVAVLLLRPAFHLWYVPMLFLSVLLLRLLGRPLNGSARARSALGVAAVAGALLFQTPLKELLPPVVLDNVDARYAGYFVWVLLGVALRNGWLPRIGLWWLAPLVVGGLAARSWVYVSDAAGPWWSVVAFTVLSLGASLCVPALRDALRSRLPIVGEALGVVGKHSLYVYLLHPFVTGALQTPEAGWLRSLVLGAAVTVAVLVASCVVAGLVERLGVRPRQHLRARGRDHLAVTSPAEEPAASGP</sequence>
<gene>
    <name evidence="9" type="ORF">ACFSL2_21685</name>
</gene>
<keyword evidence="9" id="KW-0012">Acyltransferase</keyword>
<comment type="subcellular location">
    <subcellularLocation>
        <location evidence="1">Cell membrane</location>
        <topology evidence="1">Multi-pass membrane protein</topology>
    </subcellularLocation>
</comment>
<feature type="domain" description="Acyltransferase 3" evidence="8">
    <location>
        <begin position="9"/>
        <end position="309"/>
    </location>
</feature>
<evidence type="ECO:0000256" key="4">
    <source>
        <dbReference type="ARBA" id="ARBA00022692"/>
    </source>
</evidence>
<dbReference type="PANTHER" id="PTHR40074">
    <property type="entry name" value="O-ACETYLTRANSFERASE WECH"/>
    <property type="match status" value="1"/>
</dbReference>
<organism evidence="9 10">
    <name type="scientific">Promicromonospora aerolata</name>
    <dbReference type="NCBI Taxonomy" id="195749"/>
    <lineage>
        <taxon>Bacteria</taxon>
        <taxon>Bacillati</taxon>
        <taxon>Actinomycetota</taxon>
        <taxon>Actinomycetes</taxon>
        <taxon>Micrococcales</taxon>
        <taxon>Promicromonosporaceae</taxon>
        <taxon>Promicromonospora</taxon>
    </lineage>
</organism>
<evidence type="ECO:0000256" key="6">
    <source>
        <dbReference type="ARBA" id="ARBA00023136"/>
    </source>
</evidence>
<keyword evidence="5 7" id="KW-1133">Transmembrane helix</keyword>
<comment type="caution">
    <text evidence="9">The sequence shown here is derived from an EMBL/GenBank/DDBJ whole genome shotgun (WGS) entry which is preliminary data.</text>
</comment>
<feature type="transmembrane region" description="Helical" evidence="7">
    <location>
        <begin position="40"/>
        <end position="61"/>
    </location>
</feature>
<evidence type="ECO:0000256" key="7">
    <source>
        <dbReference type="SAM" id="Phobius"/>
    </source>
</evidence>
<comment type="similarity">
    <text evidence="2">Belongs to the acyltransferase 3 family.</text>
</comment>
<evidence type="ECO:0000313" key="10">
    <source>
        <dbReference type="Proteomes" id="UP001597338"/>
    </source>
</evidence>
<dbReference type="Pfam" id="PF01757">
    <property type="entry name" value="Acyl_transf_3"/>
    <property type="match status" value="1"/>
</dbReference>
<keyword evidence="9" id="KW-0808">Transferase</keyword>
<proteinExistence type="inferred from homology"/>
<reference evidence="10" key="1">
    <citation type="journal article" date="2019" name="Int. J. Syst. Evol. Microbiol.">
        <title>The Global Catalogue of Microorganisms (GCM) 10K type strain sequencing project: providing services to taxonomists for standard genome sequencing and annotation.</title>
        <authorList>
            <consortium name="The Broad Institute Genomics Platform"/>
            <consortium name="The Broad Institute Genome Sequencing Center for Infectious Disease"/>
            <person name="Wu L."/>
            <person name="Ma J."/>
        </authorList>
    </citation>
    <scope>NUCLEOTIDE SEQUENCE [LARGE SCALE GENOMIC DNA]</scope>
    <source>
        <strain evidence="10">CCM 7043</strain>
    </source>
</reference>
<dbReference type="PANTHER" id="PTHR40074:SF2">
    <property type="entry name" value="O-ACETYLTRANSFERASE WECH"/>
    <property type="match status" value="1"/>
</dbReference>
<accession>A0ABW4VEA4</accession>